<dbReference type="InterPro" id="IPR036188">
    <property type="entry name" value="FAD/NAD-bd_sf"/>
</dbReference>
<dbReference type="InterPro" id="IPR007867">
    <property type="entry name" value="GMC_OxRtase_C"/>
</dbReference>
<dbReference type="Pfam" id="PF05199">
    <property type="entry name" value="GMC_oxred_C"/>
    <property type="match status" value="1"/>
</dbReference>
<dbReference type="STRING" id="39966.A0A369JZK7"/>
<keyword evidence="2" id="KW-0732">Signal</keyword>
<dbReference type="Gene3D" id="3.30.410.10">
    <property type="entry name" value="Cholesterol Oxidase, domain 2"/>
    <property type="match status" value="1"/>
</dbReference>
<accession>A0A369JZK7</accession>
<evidence type="ECO:0000313" key="4">
    <source>
        <dbReference type="EMBL" id="RDB26772.1"/>
    </source>
</evidence>
<dbReference type="Proteomes" id="UP000076154">
    <property type="component" value="Unassembled WGS sequence"/>
</dbReference>
<dbReference type="AlphaFoldDB" id="A0A369JZK7"/>
<name>A0A369JZK7_HYPMA</name>
<dbReference type="PROSITE" id="PS00624">
    <property type="entry name" value="GMC_OXRED_2"/>
    <property type="match status" value="1"/>
</dbReference>
<evidence type="ECO:0000256" key="2">
    <source>
        <dbReference type="SAM" id="SignalP"/>
    </source>
</evidence>
<dbReference type="InterPro" id="IPR053208">
    <property type="entry name" value="GMC_Oxidoreductase_CD"/>
</dbReference>
<organism evidence="4 5">
    <name type="scientific">Hypsizygus marmoreus</name>
    <name type="common">White beech mushroom</name>
    <name type="synonym">Agaricus marmoreus</name>
    <dbReference type="NCBI Taxonomy" id="39966"/>
    <lineage>
        <taxon>Eukaryota</taxon>
        <taxon>Fungi</taxon>
        <taxon>Dikarya</taxon>
        <taxon>Basidiomycota</taxon>
        <taxon>Agaricomycotina</taxon>
        <taxon>Agaricomycetes</taxon>
        <taxon>Agaricomycetidae</taxon>
        <taxon>Agaricales</taxon>
        <taxon>Tricholomatineae</taxon>
        <taxon>Lyophyllaceae</taxon>
        <taxon>Hypsizygus</taxon>
    </lineage>
</organism>
<comment type="cofactor">
    <cofactor evidence="1">
        <name>FAD</name>
        <dbReference type="ChEBI" id="CHEBI:57692"/>
    </cofactor>
</comment>
<feature type="domain" description="Glucose-methanol-choline oxidoreductase N-terminal" evidence="3">
    <location>
        <begin position="483"/>
        <end position="497"/>
    </location>
</feature>
<dbReference type="Pfam" id="PF16010">
    <property type="entry name" value="CDH-cyt"/>
    <property type="match status" value="1"/>
</dbReference>
<dbReference type="PRINTS" id="PR00420">
    <property type="entry name" value="RNGMNOXGNASE"/>
</dbReference>
<reference evidence="4" key="1">
    <citation type="submission" date="2018-04" db="EMBL/GenBank/DDBJ databases">
        <title>Whole genome sequencing of Hypsizygus marmoreus.</title>
        <authorList>
            <person name="Choi I.-G."/>
            <person name="Min B."/>
            <person name="Kim J.-G."/>
            <person name="Kim S."/>
            <person name="Oh Y.-L."/>
            <person name="Kong W.-S."/>
            <person name="Park H."/>
            <person name="Jeong J."/>
            <person name="Song E.-S."/>
        </authorList>
    </citation>
    <scope>NUCLEOTIDE SEQUENCE [LARGE SCALE GENOMIC DNA]</scope>
    <source>
        <strain evidence="4">51987-8</strain>
    </source>
</reference>
<dbReference type="Gene3D" id="3.50.50.60">
    <property type="entry name" value="FAD/NAD(P)-binding domain"/>
    <property type="match status" value="1"/>
</dbReference>
<dbReference type="InterPro" id="IPR015920">
    <property type="entry name" value="Cellobiose_DH-like_cyt"/>
</dbReference>
<comment type="caution">
    <text evidence="4">The sequence shown here is derived from an EMBL/GenBank/DDBJ whole genome shotgun (WGS) entry which is preliminary data.</text>
</comment>
<dbReference type="Gene3D" id="2.60.40.1210">
    <property type="entry name" value="Cellobiose dehydrogenase, cytochrome domain"/>
    <property type="match status" value="1"/>
</dbReference>
<dbReference type="GO" id="GO:0050660">
    <property type="term" value="F:flavin adenine dinucleotide binding"/>
    <property type="evidence" value="ECO:0007669"/>
    <property type="project" value="InterPro"/>
</dbReference>
<dbReference type="SUPFAM" id="SSF54373">
    <property type="entry name" value="FAD-linked reductases, C-terminal domain"/>
    <property type="match status" value="1"/>
</dbReference>
<dbReference type="CDD" id="cd09630">
    <property type="entry name" value="CDH_like_cytochrome"/>
    <property type="match status" value="1"/>
</dbReference>
<dbReference type="GO" id="GO:0016614">
    <property type="term" value="F:oxidoreductase activity, acting on CH-OH group of donors"/>
    <property type="evidence" value="ECO:0007669"/>
    <property type="project" value="InterPro"/>
</dbReference>
<dbReference type="OrthoDB" id="413885at2759"/>
<evidence type="ECO:0000313" key="5">
    <source>
        <dbReference type="Proteomes" id="UP000076154"/>
    </source>
</evidence>
<dbReference type="Pfam" id="PF00732">
    <property type="entry name" value="GMC_oxred_N"/>
    <property type="match status" value="1"/>
</dbReference>
<dbReference type="EMBL" id="LUEZ02000023">
    <property type="protein sequence ID" value="RDB26772.1"/>
    <property type="molecule type" value="Genomic_DNA"/>
</dbReference>
<proteinExistence type="predicted"/>
<dbReference type="InterPro" id="IPR000172">
    <property type="entry name" value="GMC_OxRdtase_N"/>
</dbReference>
<feature type="chain" id="PRO_5017025822" evidence="2">
    <location>
        <begin position="19"/>
        <end position="770"/>
    </location>
</feature>
<dbReference type="SUPFAM" id="SSF49344">
    <property type="entry name" value="CBD9-like"/>
    <property type="match status" value="1"/>
</dbReference>
<sequence>MLLRLAVAVLSFVGSVLSQATPYTDPDNGITLWGFTDPVHHVTYGYVFPPVAANANEFIGEIVAPIEAKWAGVSPIGSMLHSLLLVAWPNGNSIIRSARYATDYVQPTVMSGPILTDLPATKVNATHWKWVYRCQNCVSWSTADGTSTLPVDGFGAPAWVFSTVGVDTPSSVSSTFQEHTDFGFYGFDFSQAHVDTATYANWAAGGTGGGTPTITTTSTTTTPTQPPVSATPYDYIVVGAGPGGLIAADRLSEAGKKVLLLERGGPATWETGGTYGPAWAKGANLTKFDVPGLFETMFSDSNPFWWCKDVNVFAGCLLGGGTTINGALYWIPPYSDFATTTGWPSSWGNHQPYTDKMKARLPSTDTPSTDGKHYLEQSADVAAKLLDVQGYRRLTINDNPDQKDHVYGYSAFDFIKGKRGGPVATYFKTAKARPNFTYKQYVYVLNVVRNGAQVTGVKTNDTSLGPDGIIPLTPKGRVILSAGSFGSPRILFRSGIGPSDMVNIVKADAAAGPNLPPQAQWINLPVGYNVSDNPSINLVFTHPSIDAYENWAQVWSSPRPADSAQYLNSQSGVLAAASPRLNFWRAYSGSDGKTRWMQGTVRPGAASVDTVYSYNASQIFTITVYLSTGITSRGRIGIDAAMTARPLVTPWFKDPIDKAVLIQGINDIVANIKNVSGLTLITPDNTTTINDYVNNYDPASLNSNHWVGSNTIGTAGKAVVDENTKVFNTNNLFVVDASIIPQMPMGNPHGAIMSMAEQAVTKILGLVGGP</sequence>
<dbReference type="SUPFAM" id="SSF51905">
    <property type="entry name" value="FAD/NAD(P)-binding domain"/>
    <property type="match status" value="1"/>
</dbReference>
<evidence type="ECO:0000259" key="3">
    <source>
        <dbReference type="PROSITE" id="PS00624"/>
    </source>
</evidence>
<dbReference type="PANTHER" id="PTHR47190:SF2">
    <property type="entry name" value="CELLOBIOSE DEHYDROGENASE (AFU_ORTHOLOGUE AFUA_2G17620)"/>
    <property type="match status" value="1"/>
</dbReference>
<feature type="signal peptide" evidence="2">
    <location>
        <begin position="1"/>
        <end position="18"/>
    </location>
</feature>
<gene>
    <name evidence="4" type="primary">CDH-1_2</name>
    <name evidence="4" type="ORF">Hypma_005298</name>
</gene>
<evidence type="ECO:0000256" key="1">
    <source>
        <dbReference type="ARBA" id="ARBA00001974"/>
    </source>
</evidence>
<dbReference type="InParanoid" id="A0A369JZK7"/>
<protein>
    <submittedName>
        <fullName evidence="4">Cellobiose dehydrogenase</fullName>
    </submittedName>
</protein>
<dbReference type="Pfam" id="PF13450">
    <property type="entry name" value="NAD_binding_8"/>
    <property type="match status" value="1"/>
</dbReference>
<keyword evidence="5" id="KW-1185">Reference proteome</keyword>
<dbReference type="PANTHER" id="PTHR47190">
    <property type="entry name" value="DEHYDROGENASE, PUTATIVE-RELATED"/>
    <property type="match status" value="1"/>
</dbReference>